<reference evidence="2 3" key="1">
    <citation type="submission" date="2020-08" db="EMBL/GenBank/DDBJ databases">
        <title>Genomic Encyclopedia of Type Strains, Phase IV (KMG-IV): sequencing the most valuable type-strain genomes for metagenomic binning, comparative biology and taxonomic classification.</title>
        <authorList>
            <person name="Goeker M."/>
        </authorList>
    </citation>
    <scope>NUCLEOTIDE SEQUENCE [LARGE SCALE GENOMIC DNA]</scope>
    <source>
        <strain evidence="2 3">DSM 25335</strain>
    </source>
</reference>
<proteinExistence type="predicted"/>
<evidence type="ECO:0000256" key="1">
    <source>
        <dbReference type="SAM" id="SignalP"/>
    </source>
</evidence>
<comment type="caution">
    <text evidence="2">The sequence shown here is derived from an EMBL/GenBank/DDBJ whole genome shotgun (WGS) entry which is preliminary data.</text>
</comment>
<dbReference type="RefSeq" id="WP_183253288.1">
    <property type="nucleotide sequence ID" value="NZ_BAAAFF010000006.1"/>
</dbReference>
<protein>
    <recommendedName>
        <fullName evidence="4">Translation initiation factor IF-2</fullName>
    </recommendedName>
</protein>
<feature type="signal peptide" evidence="1">
    <location>
        <begin position="1"/>
        <end position="21"/>
    </location>
</feature>
<evidence type="ECO:0000313" key="2">
    <source>
        <dbReference type="EMBL" id="MBB5291647.1"/>
    </source>
</evidence>
<accession>A0A7W8HZ75</accession>
<keyword evidence="1" id="KW-0732">Signal</keyword>
<dbReference type="EMBL" id="JACHFZ010000002">
    <property type="protein sequence ID" value="MBB5291647.1"/>
    <property type="molecule type" value="Genomic_DNA"/>
</dbReference>
<evidence type="ECO:0008006" key="4">
    <source>
        <dbReference type="Google" id="ProtNLM"/>
    </source>
</evidence>
<evidence type="ECO:0000313" key="3">
    <source>
        <dbReference type="Proteomes" id="UP000566663"/>
    </source>
</evidence>
<feature type="chain" id="PRO_5031373158" description="Translation initiation factor IF-2" evidence="1">
    <location>
        <begin position="22"/>
        <end position="154"/>
    </location>
</feature>
<dbReference type="Proteomes" id="UP000566663">
    <property type="component" value="Unassembled WGS sequence"/>
</dbReference>
<dbReference type="AlphaFoldDB" id="A0A7W8HZ75"/>
<name>A0A7W8HZ75_9CAUL</name>
<organism evidence="2 3">
    <name type="scientific">Brevundimonas basaltis</name>
    <dbReference type="NCBI Taxonomy" id="472166"/>
    <lineage>
        <taxon>Bacteria</taxon>
        <taxon>Pseudomonadati</taxon>
        <taxon>Pseudomonadota</taxon>
        <taxon>Alphaproteobacteria</taxon>
        <taxon>Caulobacterales</taxon>
        <taxon>Caulobacteraceae</taxon>
        <taxon>Brevundimonas</taxon>
    </lineage>
</organism>
<keyword evidence="3" id="KW-1185">Reference proteome</keyword>
<sequence>MSLRIVLAAAAVLAFAAPAVAQEAPAAPPAEAPSAAEIAMEARGEAFKARMDQMQGEIEAAISGAGADQAKGMAEVDAILARYQPDIEGFIVDFEAFIDAEAGAEPDETKHAEMSGAKMGVRMALSGLPAQIRAGAQAALAAQVTVPAASTAAE</sequence>
<gene>
    <name evidence="2" type="ORF">HNQ67_001161</name>
</gene>